<dbReference type="RefSeq" id="WP_185005083.1">
    <property type="nucleotide sequence ID" value="NZ_BAAAUI010000073.1"/>
</dbReference>
<dbReference type="InterPro" id="IPR002577">
    <property type="entry name" value="HTH_HxlR"/>
</dbReference>
<accession>A0A7W7CE33</accession>
<evidence type="ECO:0000259" key="4">
    <source>
        <dbReference type="PROSITE" id="PS51118"/>
    </source>
</evidence>
<name>A0A7W7CE33_9PSEU</name>
<dbReference type="PANTHER" id="PTHR33204">
    <property type="entry name" value="TRANSCRIPTIONAL REGULATOR, MARR FAMILY"/>
    <property type="match status" value="1"/>
</dbReference>
<feature type="domain" description="HTH hxlR-type" evidence="4">
    <location>
        <begin position="13"/>
        <end position="112"/>
    </location>
</feature>
<keyword evidence="3" id="KW-0804">Transcription</keyword>
<dbReference type="GO" id="GO:0003677">
    <property type="term" value="F:DNA binding"/>
    <property type="evidence" value="ECO:0007669"/>
    <property type="project" value="UniProtKB-KW"/>
</dbReference>
<keyword evidence="6" id="KW-1185">Reference proteome</keyword>
<comment type="caution">
    <text evidence="5">The sequence shown here is derived from an EMBL/GenBank/DDBJ whole genome shotgun (WGS) entry which is preliminary data.</text>
</comment>
<dbReference type="InterPro" id="IPR036388">
    <property type="entry name" value="WH-like_DNA-bd_sf"/>
</dbReference>
<dbReference type="InterPro" id="IPR036390">
    <property type="entry name" value="WH_DNA-bd_sf"/>
</dbReference>
<protein>
    <submittedName>
        <fullName evidence="5">DNA-binding HxlR family transcriptional regulator</fullName>
    </submittedName>
</protein>
<dbReference type="PROSITE" id="PS51118">
    <property type="entry name" value="HTH_HXLR"/>
    <property type="match status" value="1"/>
</dbReference>
<evidence type="ECO:0000256" key="1">
    <source>
        <dbReference type="ARBA" id="ARBA00023015"/>
    </source>
</evidence>
<evidence type="ECO:0000313" key="5">
    <source>
        <dbReference type="EMBL" id="MBB4679322.1"/>
    </source>
</evidence>
<dbReference type="SUPFAM" id="SSF46785">
    <property type="entry name" value="Winged helix' DNA-binding domain"/>
    <property type="match status" value="1"/>
</dbReference>
<dbReference type="Proteomes" id="UP000533598">
    <property type="component" value="Unassembled WGS sequence"/>
</dbReference>
<proteinExistence type="predicted"/>
<dbReference type="Gene3D" id="1.10.10.10">
    <property type="entry name" value="Winged helix-like DNA-binding domain superfamily/Winged helix DNA-binding domain"/>
    <property type="match status" value="1"/>
</dbReference>
<reference evidence="5 6" key="1">
    <citation type="submission" date="2020-08" db="EMBL/GenBank/DDBJ databases">
        <title>Sequencing the genomes of 1000 actinobacteria strains.</title>
        <authorList>
            <person name="Klenk H.-P."/>
        </authorList>
    </citation>
    <scope>NUCLEOTIDE SEQUENCE [LARGE SCALE GENOMIC DNA]</scope>
    <source>
        <strain evidence="5 6">DSM 44230</strain>
    </source>
</reference>
<dbReference type="Pfam" id="PF01638">
    <property type="entry name" value="HxlR"/>
    <property type="match status" value="1"/>
</dbReference>
<evidence type="ECO:0000256" key="3">
    <source>
        <dbReference type="ARBA" id="ARBA00023163"/>
    </source>
</evidence>
<dbReference type="EMBL" id="JACHMH010000001">
    <property type="protein sequence ID" value="MBB4679322.1"/>
    <property type="molecule type" value="Genomic_DNA"/>
</dbReference>
<keyword evidence="2 5" id="KW-0238">DNA-binding</keyword>
<dbReference type="PANTHER" id="PTHR33204:SF18">
    <property type="entry name" value="TRANSCRIPTIONAL REGULATORY PROTEIN"/>
    <property type="match status" value="1"/>
</dbReference>
<keyword evidence="1" id="KW-0805">Transcription regulation</keyword>
<evidence type="ECO:0000313" key="6">
    <source>
        <dbReference type="Proteomes" id="UP000533598"/>
    </source>
</evidence>
<sequence>MPEVAEVSTDNNCSVARTLAVVGEKWSLLVLREAFFGITRFEEFQRRIGCARNLLTQRLATLVEHGVLHRDSYQEPGQRARPEYHLTDKGRELYPVLVALMQWGDRYVADPAGPSVLLTHHDCGESVHAVLTCGAGHDQLTRADVDLNPGPGAHRG</sequence>
<gene>
    <name evidence="5" type="ORF">HNR67_005440</name>
</gene>
<dbReference type="AlphaFoldDB" id="A0A7W7CE33"/>
<organism evidence="5 6">
    <name type="scientific">Crossiella cryophila</name>
    <dbReference type="NCBI Taxonomy" id="43355"/>
    <lineage>
        <taxon>Bacteria</taxon>
        <taxon>Bacillati</taxon>
        <taxon>Actinomycetota</taxon>
        <taxon>Actinomycetes</taxon>
        <taxon>Pseudonocardiales</taxon>
        <taxon>Pseudonocardiaceae</taxon>
        <taxon>Crossiella</taxon>
    </lineage>
</organism>
<evidence type="ECO:0000256" key="2">
    <source>
        <dbReference type="ARBA" id="ARBA00023125"/>
    </source>
</evidence>